<name>A0A5J6Z981_9GAMM</name>
<dbReference type="OrthoDB" id="9787650at2"/>
<evidence type="ECO:0000256" key="7">
    <source>
        <dbReference type="ARBA" id="ARBA00040167"/>
    </source>
</evidence>
<dbReference type="InterPro" id="IPR039793">
    <property type="entry name" value="UROS/Hem4"/>
</dbReference>
<evidence type="ECO:0000313" key="11">
    <source>
        <dbReference type="EMBL" id="QFQ31850.1"/>
    </source>
</evidence>
<gene>
    <name evidence="11" type="ORF">FQV32_00135</name>
</gene>
<evidence type="ECO:0000256" key="9">
    <source>
        <dbReference type="RuleBase" id="RU366031"/>
    </source>
</evidence>
<dbReference type="InterPro" id="IPR036108">
    <property type="entry name" value="4pyrrol_syn_uPrphyn_synt_sf"/>
</dbReference>
<dbReference type="PANTHER" id="PTHR38042">
    <property type="entry name" value="UROPORPHYRINOGEN-III SYNTHASE, CHLOROPLASTIC"/>
    <property type="match status" value="1"/>
</dbReference>
<evidence type="ECO:0000256" key="5">
    <source>
        <dbReference type="ARBA" id="ARBA00023244"/>
    </source>
</evidence>
<accession>A0A5J6Z981</accession>
<dbReference type="PANTHER" id="PTHR38042:SF1">
    <property type="entry name" value="UROPORPHYRINOGEN-III SYNTHASE, CHLOROPLASTIC"/>
    <property type="match status" value="1"/>
</dbReference>
<comment type="pathway">
    <text evidence="1 9">Porphyrin-containing compound metabolism; protoporphyrin-IX biosynthesis; coproporphyrinogen-III from 5-aminolevulinate: step 3/4.</text>
</comment>
<evidence type="ECO:0000256" key="6">
    <source>
        <dbReference type="ARBA" id="ARBA00037589"/>
    </source>
</evidence>
<dbReference type="InterPro" id="IPR003754">
    <property type="entry name" value="4pyrrol_synth_uPrphyn_synth"/>
</dbReference>
<keyword evidence="5 9" id="KW-0627">Porphyrin biosynthesis</keyword>
<organism evidence="11 12">
    <name type="scientific">Buchnera aphidicola</name>
    <name type="common">Aphis gossypii</name>
    <dbReference type="NCBI Taxonomy" id="98785"/>
    <lineage>
        <taxon>Bacteria</taxon>
        <taxon>Pseudomonadati</taxon>
        <taxon>Pseudomonadota</taxon>
        <taxon>Gammaproteobacteria</taxon>
        <taxon>Enterobacterales</taxon>
        <taxon>Erwiniaceae</taxon>
        <taxon>Buchnera</taxon>
    </lineage>
</organism>
<dbReference type="GO" id="GO:0004852">
    <property type="term" value="F:uroporphyrinogen-III synthase activity"/>
    <property type="evidence" value="ECO:0007669"/>
    <property type="project" value="UniProtKB-UniRule"/>
</dbReference>
<comment type="catalytic activity">
    <reaction evidence="8 9">
        <text>hydroxymethylbilane = uroporphyrinogen III + H2O</text>
        <dbReference type="Rhea" id="RHEA:18965"/>
        <dbReference type="ChEBI" id="CHEBI:15377"/>
        <dbReference type="ChEBI" id="CHEBI:57308"/>
        <dbReference type="ChEBI" id="CHEBI:57845"/>
        <dbReference type="EC" id="4.2.1.75"/>
    </reaction>
</comment>
<dbReference type="EC" id="4.2.1.75" evidence="3 9"/>
<dbReference type="Gene3D" id="3.40.50.10090">
    <property type="match status" value="1"/>
</dbReference>
<dbReference type="GO" id="GO:0006780">
    <property type="term" value="P:uroporphyrinogen III biosynthetic process"/>
    <property type="evidence" value="ECO:0007669"/>
    <property type="project" value="UniProtKB-UniRule"/>
</dbReference>
<comment type="function">
    <text evidence="6 9">Catalyzes cyclization of the linear tetrapyrrole, hydroxymethylbilane, to the macrocyclic uroporphyrinogen III.</text>
</comment>
<dbReference type="Proteomes" id="UP000326914">
    <property type="component" value="Chromosome"/>
</dbReference>
<dbReference type="SUPFAM" id="SSF69618">
    <property type="entry name" value="HemD-like"/>
    <property type="match status" value="1"/>
</dbReference>
<keyword evidence="4 9" id="KW-0456">Lyase</keyword>
<evidence type="ECO:0000256" key="2">
    <source>
        <dbReference type="ARBA" id="ARBA00008133"/>
    </source>
</evidence>
<feature type="domain" description="Tetrapyrrole biosynthesis uroporphyrinogen III synthase" evidence="10">
    <location>
        <begin position="3"/>
        <end position="139"/>
    </location>
</feature>
<proteinExistence type="inferred from homology"/>
<sequence length="146" mass="17028">MLFPNDEENSEALLNLLYKKNIKKAKIILLKGENGRKLVEKNLSKNNFNISVIECYKKSFKIISSLSIKQWRAYKINTLIITSGDVLKKLNEVIDVLNKNEWLFRCKIFVVGYRLAEIAKKIGWKDIIVCNYANNENLLKIIKKHN</sequence>
<evidence type="ECO:0000256" key="3">
    <source>
        <dbReference type="ARBA" id="ARBA00013109"/>
    </source>
</evidence>
<evidence type="ECO:0000256" key="1">
    <source>
        <dbReference type="ARBA" id="ARBA00004772"/>
    </source>
</evidence>
<evidence type="ECO:0000256" key="4">
    <source>
        <dbReference type="ARBA" id="ARBA00023239"/>
    </source>
</evidence>
<dbReference type="RefSeq" id="WP_158345825.1">
    <property type="nucleotide sequence ID" value="NZ_CP042426.1"/>
</dbReference>
<comment type="similarity">
    <text evidence="2 9">Belongs to the uroporphyrinogen-III synthase family.</text>
</comment>
<dbReference type="UniPathway" id="UPA00251">
    <property type="reaction ID" value="UER00320"/>
</dbReference>
<dbReference type="Pfam" id="PF02602">
    <property type="entry name" value="HEM4"/>
    <property type="match status" value="1"/>
</dbReference>
<evidence type="ECO:0000256" key="8">
    <source>
        <dbReference type="ARBA" id="ARBA00048617"/>
    </source>
</evidence>
<dbReference type="EMBL" id="CP042426">
    <property type="protein sequence ID" value="QFQ31850.1"/>
    <property type="molecule type" value="Genomic_DNA"/>
</dbReference>
<reference evidence="11 12" key="1">
    <citation type="submission" date="2019-07" db="EMBL/GenBank/DDBJ databases">
        <title>Buchnera limit thermal tolerance of host aphids.</title>
        <authorList>
            <person name="Zhang B."/>
            <person name="Moran N."/>
        </authorList>
    </citation>
    <scope>NUCLEOTIDE SEQUENCE [LARGE SCALE GENOMIC DNA]</scope>
    <source>
        <strain evidence="11 12">Ago-UT1</strain>
    </source>
</reference>
<dbReference type="AlphaFoldDB" id="A0A5J6Z981"/>
<evidence type="ECO:0000313" key="12">
    <source>
        <dbReference type="Proteomes" id="UP000326914"/>
    </source>
</evidence>
<dbReference type="GO" id="GO:0006782">
    <property type="term" value="P:protoporphyrinogen IX biosynthetic process"/>
    <property type="evidence" value="ECO:0007669"/>
    <property type="project" value="UniProtKB-UniRule"/>
</dbReference>
<protein>
    <recommendedName>
        <fullName evidence="7 9">Uroporphyrinogen-III synthase</fullName>
        <ecNumber evidence="3 9">4.2.1.75</ecNumber>
    </recommendedName>
</protein>
<evidence type="ECO:0000259" key="10">
    <source>
        <dbReference type="Pfam" id="PF02602"/>
    </source>
</evidence>